<dbReference type="AlphaFoldDB" id="K3YZA2"/>
<reference evidence="3" key="1">
    <citation type="journal article" date="2012" name="Nat. Biotechnol.">
        <title>Reference genome sequence of the model plant Setaria.</title>
        <authorList>
            <person name="Bennetzen J.L."/>
            <person name="Schmutz J."/>
            <person name="Wang H."/>
            <person name="Percifield R."/>
            <person name="Hawkins J."/>
            <person name="Pontaroli A.C."/>
            <person name="Estep M."/>
            <person name="Feng L."/>
            <person name="Vaughn J.N."/>
            <person name="Grimwood J."/>
            <person name="Jenkins J."/>
            <person name="Barry K."/>
            <person name="Lindquist E."/>
            <person name="Hellsten U."/>
            <person name="Deshpande S."/>
            <person name="Wang X."/>
            <person name="Wu X."/>
            <person name="Mitros T."/>
            <person name="Triplett J."/>
            <person name="Yang X."/>
            <person name="Ye C.Y."/>
            <person name="Mauro-Herrera M."/>
            <person name="Wang L."/>
            <person name="Li P."/>
            <person name="Sharma M."/>
            <person name="Sharma R."/>
            <person name="Ronald P.C."/>
            <person name="Panaud O."/>
            <person name="Kellogg E.A."/>
            <person name="Brutnell T.P."/>
            <person name="Doust A.N."/>
            <person name="Tuskan G.A."/>
            <person name="Rokhsar D."/>
            <person name="Devos K.M."/>
        </authorList>
    </citation>
    <scope>NUCLEOTIDE SEQUENCE [LARGE SCALE GENOMIC DNA]</scope>
    <source>
        <strain evidence="3">cv. Yugu1</strain>
    </source>
</reference>
<protein>
    <submittedName>
        <fullName evidence="2">Uncharacterized protein</fullName>
    </submittedName>
</protein>
<organism evidence="2 3">
    <name type="scientific">Setaria italica</name>
    <name type="common">Foxtail millet</name>
    <name type="synonym">Panicum italicum</name>
    <dbReference type="NCBI Taxonomy" id="4555"/>
    <lineage>
        <taxon>Eukaryota</taxon>
        <taxon>Viridiplantae</taxon>
        <taxon>Streptophyta</taxon>
        <taxon>Embryophyta</taxon>
        <taxon>Tracheophyta</taxon>
        <taxon>Spermatophyta</taxon>
        <taxon>Magnoliopsida</taxon>
        <taxon>Liliopsida</taxon>
        <taxon>Poales</taxon>
        <taxon>Poaceae</taxon>
        <taxon>PACMAD clade</taxon>
        <taxon>Panicoideae</taxon>
        <taxon>Panicodae</taxon>
        <taxon>Paniceae</taxon>
        <taxon>Cenchrinae</taxon>
        <taxon>Setaria</taxon>
    </lineage>
</organism>
<proteinExistence type="predicted"/>
<dbReference type="EMBL" id="AGNK02000478">
    <property type="status" value="NOT_ANNOTATED_CDS"/>
    <property type="molecule type" value="Genomic_DNA"/>
</dbReference>
<dbReference type="EnsemblPlants" id="KQL30863">
    <property type="protein sequence ID" value="KQL30863"/>
    <property type="gene ID" value="SETIT_019610mg"/>
</dbReference>
<accession>K3YZA2</accession>
<dbReference type="Proteomes" id="UP000004995">
    <property type="component" value="Unassembled WGS sequence"/>
</dbReference>
<keyword evidence="1" id="KW-0472">Membrane</keyword>
<feature type="transmembrane region" description="Helical" evidence="1">
    <location>
        <begin position="20"/>
        <end position="40"/>
    </location>
</feature>
<reference evidence="2" key="2">
    <citation type="submission" date="2018-08" db="UniProtKB">
        <authorList>
            <consortium name="EnsemblPlants"/>
        </authorList>
    </citation>
    <scope>IDENTIFICATION</scope>
    <source>
        <strain evidence="2">Yugu1</strain>
    </source>
</reference>
<dbReference type="HOGENOM" id="CLU_3160891_0_0_1"/>
<name>K3YZA2_SETIT</name>
<dbReference type="Gramene" id="KQL30863">
    <property type="protein sequence ID" value="KQL30863"/>
    <property type="gene ID" value="SETIT_019610mg"/>
</dbReference>
<keyword evidence="1" id="KW-0812">Transmembrane</keyword>
<keyword evidence="1" id="KW-1133">Transmembrane helix</keyword>
<dbReference type="InParanoid" id="K3YZA2"/>
<evidence type="ECO:0000256" key="1">
    <source>
        <dbReference type="SAM" id="Phobius"/>
    </source>
</evidence>
<evidence type="ECO:0000313" key="2">
    <source>
        <dbReference type="EnsemblPlants" id="KQL30863"/>
    </source>
</evidence>
<sequence>MVRPNSTIQLVGPPLDCAFRFHGGTCCIILIISPVLWMWFQTLRWRRR</sequence>
<keyword evidence="3" id="KW-1185">Reference proteome</keyword>
<evidence type="ECO:0000313" key="3">
    <source>
        <dbReference type="Proteomes" id="UP000004995"/>
    </source>
</evidence>